<sequence>MNTRDRTEPHDPPTPLRASLRQLGSRMREDPDADRRETWDAAVTALRAAHAVLAAAGSAGGGASADDWLTACYLGMICRASSVLETLMNTQVKGSAEVDALQSYLRRGRVAEKKSEDPTIRALAGFLGGRAGPFAEALTHALEQHTRGGGDATGGVALGPLAVACAAFDRKFPIGVESALLPRNLVERRWREEIAVPPPASGRRTWRLVDRHEADAGTAEREGDALTARLDELIARDPSRLHVIGPTALRETGYRLVTDEPGSWIHTWDSLTLAMQAYHGIFAAATADGAEATVRLRDGTFRVPATGATPHTNADTWLRAMYLSMICRDRTRVDDLVRVPQELRRSSGTGHDAAVHEWIGVLHGYWYGGYSMSERSLAAVPPEDDLLRPTVELFYRISEDDQAGFTDALERALRRHRRYWTFSVERAQDPEGFLALAPLALAARAQQSGWLSVTVRSPYLPLTLLNGDRVGEGASR</sequence>
<reference evidence="2" key="1">
    <citation type="submission" date="2021-01" db="EMBL/GenBank/DDBJ databases">
        <title>Whole genome shotgun sequence of Virgisporangium aliadipatigenens NBRC 105644.</title>
        <authorList>
            <person name="Komaki H."/>
            <person name="Tamura T."/>
        </authorList>
    </citation>
    <scope>NUCLEOTIDE SEQUENCE</scope>
    <source>
        <strain evidence="2">NBRC 105644</strain>
    </source>
</reference>
<dbReference type="RefSeq" id="WP_203900159.1">
    <property type="nucleotide sequence ID" value="NZ_BOPF01000012.1"/>
</dbReference>
<evidence type="ECO:0000313" key="2">
    <source>
        <dbReference type="EMBL" id="GIJ46630.1"/>
    </source>
</evidence>
<accession>A0A8J4DQ40</accession>
<keyword evidence="3" id="KW-1185">Reference proteome</keyword>
<comment type="caution">
    <text evidence="2">The sequence shown here is derived from an EMBL/GenBank/DDBJ whole genome shotgun (WGS) entry which is preliminary data.</text>
</comment>
<organism evidence="2 3">
    <name type="scientific">Virgisporangium aliadipatigenens</name>
    <dbReference type="NCBI Taxonomy" id="741659"/>
    <lineage>
        <taxon>Bacteria</taxon>
        <taxon>Bacillati</taxon>
        <taxon>Actinomycetota</taxon>
        <taxon>Actinomycetes</taxon>
        <taxon>Micromonosporales</taxon>
        <taxon>Micromonosporaceae</taxon>
        <taxon>Virgisporangium</taxon>
    </lineage>
</organism>
<name>A0A8J4DQ40_9ACTN</name>
<evidence type="ECO:0000313" key="3">
    <source>
        <dbReference type="Proteomes" id="UP000619260"/>
    </source>
</evidence>
<protein>
    <submittedName>
        <fullName evidence="2">Uncharacterized protein</fullName>
    </submittedName>
</protein>
<dbReference type="EMBL" id="BOPF01000012">
    <property type="protein sequence ID" value="GIJ46630.1"/>
    <property type="molecule type" value="Genomic_DNA"/>
</dbReference>
<dbReference type="Pfam" id="PF15575">
    <property type="entry name" value="Imm49"/>
    <property type="match status" value="2"/>
</dbReference>
<evidence type="ECO:0000256" key="1">
    <source>
        <dbReference type="SAM" id="MobiDB-lite"/>
    </source>
</evidence>
<feature type="compositionally biased region" description="Basic and acidic residues" evidence="1">
    <location>
        <begin position="26"/>
        <end position="36"/>
    </location>
</feature>
<feature type="region of interest" description="Disordered" evidence="1">
    <location>
        <begin position="1"/>
        <end position="36"/>
    </location>
</feature>
<dbReference type="Proteomes" id="UP000619260">
    <property type="component" value="Unassembled WGS sequence"/>
</dbReference>
<dbReference type="InterPro" id="IPR029074">
    <property type="entry name" value="Imm49"/>
</dbReference>
<dbReference type="AlphaFoldDB" id="A0A8J4DQ40"/>
<feature type="compositionally biased region" description="Basic and acidic residues" evidence="1">
    <location>
        <begin position="1"/>
        <end position="11"/>
    </location>
</feature>
<gene>
    <name evidence="2" type="ORF">Val02_35160</name>
</gene>
<proteinExistence type="predicted"/>